<reference evidence="2 3" key="1">
    <citation type="submission" date="2019-03" db="EMBL/GenBank/DDBJ databases">
        <title>First draft genome of Liparis tanakae, snailfish: a comprehensive survey of snailfish specific genes.</title>
        <authorList>
            <person name="Kim W."/>
            <person name="Song I."/>
            <person name="Jeong J.-H."/>
            <person name="Kim D."/>
            <person name="Kim S."/>
            <person name="Ryu S."/>
            <person name="Song J.Y."/>
            <person name="Lee S.K."/>
        </authorList>
    </citation>
    <scope>NUCLEOTIDE SEQUENCE [LARGE SCALE GENOMIC DNA]</scope>
    <source>
        <tissue evidence="2">Muscle</tissue>
    </source>
</reference>
<evidence type="ECO:0000313" key="2">
    <source>
        <dbReference type="EMBL" id="TNN85851.1"/>
    </source>
</evidence>
<feature type="compositionally biased region" description="Polar residues" evidence="1">
    <location>
        <begin position="145"/>
        <end position="156"/>
    </location>
</feature>
<accession>A0A4Z2J7C4</accession>
<feature type="compositionally biased region" description="Polar residues" evidence="1">
    <location>
        <begin position="237"/>
        <end position="263"/>
    </location>
</feature>
<dbReference type="Proteomes" id="UP000314294">
    <property type="component" value="Unassembled WGS sequence"/>
</dbReference>
<dbReference type="OrthoDB" id="8938333at2759"/>
<feature type="compositionally biased region" description="Low complexity" evidence="1">
    <location>
        <begin position="98"/>
        <end position="117"/>
    </location>
</feature>
<comment type="caution">
    <text evidence="2">The sequence shown here is derived from an EMBL/GenBank/DDBJ whole genome shotgun (WGS) entry which is preliminary data.</text>
</comment>
<sequence length="315" mass="32822">MVPLRSFQSEPPVAASESTPEETRLHGPVTSTATPAQHGASAPNTGEMFPRSLLPVACLLVAVVRDPPAGSDTGTVHRHRSGARMTQNVTSDVGMMNTTSTTPPTSSSDHSTSSFPTVPLFTPGDLTASVTPPRDNATAASTTTEPSTGQSETTFPQPRPESGNDTTASTPVTHTGNDNTASTPVTHTGNDTTASTPVTHTGNYTTASTPVTHTGIDTTASTQVTHTGNYTTASTLVTHTGNDTTASTPVTHTGNDTTASTPGFQPKHKGWKKSGSYDLNPEGMNTFKGKNPSRYSYLVQGHENPYFLPGEGKED</sequence>
<keyword evidence="3" id="KW-1185">Reference proteome</keyword>
<evidence type="ECO:0000256" key="1">
    <source>
        <dbReference type="SAM" id="MobiDB-lite"/>
    </source>
</evidence>
<gene>
    <name evidence="2" type="primary">vlpF</name>
    <name evidence="2" type="ORF">EYF80_003695</name>
</gene>
<protein>
    <submittedName>
        <fullName evidence="2">Variant surface antigen F</fullName>
    </submittedName>
</protein>
<feature type="region of interest" description="Disordered" evidence="1">
    <location>
        <begin position="237"/>
        <end position="291"/>
    </location>
</feature>
<proteinExistence type="predicted"/>
<feature type="region of interest" description="Disordered" evidence="1">
    <location>
        <begin position="70"/>
        <end position="216"/>
    </location>
</feature>
<feature type="compositionally biased region" description="Polar residues" evidence="1">
    <location>
        <begin position="163"/>
        <end position="216"/>
    </location>
</feature>
<organism evidence="2 3">
    <name type="scientific">Liparis tanakae</name>
    <name type="common">Tanaka's snailfish</name>
    <dbReference type="NCBI Taxonomy" id="230148"/>
    <lineage>
        <taxon>Eukaryota</taxon>
        <taxon>Metazoa</taxon>
        <taxon>Chordata</taxon>
        <taxon>Craniata</taxon>
        <taxon>Vertebrata</taxon>
        <taxon>Euteleostomi</taxon>
        <taxon>Actinopterygii</taxon>
        <taxon>Neopterygii</taxon>
        <taxon>Teleostei</taxon>
        <taxon>Neoteleostei</taxon>
        <taxon>Acanthomorphata</taxon>
        <taxon>Eupercaria</taxon>
        <taxon>Perciformes</taxon>
        <taxon>Cottioidei</taxon>
        <taxon>Cottales</taxon>
        <taxon>Liparidae</taxon>
        <taxon>Liparis</taxon>
    </lineage>
</organism>
<evidence type="ECO:0000313" key="3">
    <source>
        <dbReference type="Proteomes" id="UP000314294"/>
    </source>
</evidence>
<feature type="region of interest" description="Disordered" evidence="1">
    <location>
        <begin position="1"/>
        <end position="47"/>
    </location>
</feature>
<dbReference type="EMBL" id="SRLO01000018">
    <property type="protein sequence ID" value="TNN85851.1"/>
    <property type="molecule type" value="Genomic_DNA"/>
</dbReference>
<name>A0A4Z2J7C4_9TELE</name>
<dbReference type="AlphaFoldDB" id="A0A4Z2J7C4"/>